<gene>
    <name evidence="1" type="ORF">NQF87_00590</name>
</gene>
<dbReference type="EMBL" id="JANIDV010000001">
    <property type="protein sequence ID" value="MCX5615482.1"/>
    <property type="molecule type" value="Genomic_DNA"/>
</dbReference>
<evidence type="ECO:0000313" key="1">
    <source>
        <dbReference type="EMBL" id="MCX5615482.1"/>
    </source>
</evidence>
<evidence type="ECO:0000313" key="2">
    <source>
        <dbReference type="Proteomes" id="UP001165633"/>
    </source>
</evidence>
<reference evidence="1" key="1">
    <citation type="submission" date="2022-07" db="EMBL/GenBank/DDBJ databases">
        <title>Bombella genomes.</title>
        <authorList>
            <person name="Harer L."/>
            <person name="Styblova S."/>
            <person name="Ehrmann M."/>
        </authorList>
    </citation>
    <scope>NUCLEOTIDE SEQUENCE</scope>
    <source>
        <strain evidence="1">TMW 2.2559</strain>
    </source>
</reference>
<organism evidence="1 2">
    <name type="scientific">Bombella dulcis</name>
    <dbReference type="NCBI Taxonomy" id="2967339"/>
    <lineage>
        <taxon>Bacteria</taxon>
        <taxon>Pseudomonadati</taxon>
        <taxon>Pseudomonadota</taxon>
        <taxon>Alphaproteobacteria</taxon>
        <taxon>Acetobacterales</taxon>
        <taxon>Acetobacteraceae</taxon>
        <taxon>Bombella</taxon>
    </lineage>
</organism>
<protein>
    <submittedName>
        <fullName evidence="1">Uncharacterized protein</fullName>
    </submittedName>
</protein>
<name>A0ABT3WCI2_9PROT</name>
<dbReference type="Proteomes" id="UP001165633">
    <property type="component" value="Unassembled WGS sequence"/>
</dbReference>
<keyword evidence="2" id="KW-1185">Reference proteome</keyword>
<comment type="caution">
    <text evidence="1">The sequence shown here is derived from an EMBL/GenBank/DDBJ whole genome shotgun (WGS) entry which is preliminary data.</text>
</comment>
<dbReference type="RefSeq" id="WP_266126494.1">
    <property type="nucleotide sequence ID" value="NZ_JANIDV010000001.1"/>
</dbReference>
<sequence>MGGFLFQFSGSVQGDGPAWGGIKEAWQKRDAGQAIKNPAGAG</sequence>
<accession>A0ABT3WCI2</accession>
<proteinExistence type="predicted"/>